<dbReference type="InterPro" id="IPR027417">
    <property type="entry name" value="P-loop_NTPase"/>
</dbReference>
<feature type="compositionally biased region" description="Basic and acidic residues" evidence="1">
    <location>
        <begin position="82"/>
        <end position="98"/>
    </location>
</feature>
<evidence type="ECO:0000313" key="2">
    <source>
        <dbReference type="EMBL" id="GEB54735.1"/>
    </source>
</evidence>
<accession>A0A4Y3RAE9</accession>
<gene>
    <name evidence="2" type="ORF">SGA01_03400</name>
</gene>
<evidence type="ECO:0000256" key="1">
    <source>
        <dbReference type="SAM" id="MobiDB-lite"/>
    </source>
</evidence>
<name>A0A4Y3RAE9_9ACTN</name>
<dbReference type="SUPFAM" id="SSF52540">
    <property type="entry name" value="P-loop containing nucleoside triphosphate hydrolases"/>
    <property type="match status" value="1"/>
</dbReference>
<dbReference type="SUPFAM" id="SSF48452">
    <property type="entry name" value="TPR-like"/>
    <property type="match status" value="1"/>
</dbReference>
<dbReference type="Proteomes" id="UP000315226">
    <property type="component" value="Unassembled WGS sequence"/>
</dbReference>
<reference evidence="2 3" key="1">
    <citation type="submission" date="2019-06" db="EMBL/GenBank/DDBJ databases">
        <title>Whole genome shotgun sequence of Streptomyces gardneri NBRC 12865.</title>
        <authorList>
            <person name="Hosoyama A."/>
            <person name="Uohara A."/>
            <person name="Ohji S."/>
            <person name="Ichikawa N."/>
        </authorList>
    </citation>
    <scope>NUCLEOTIDE SEQUENCE [LARGE SCALE GENOMIC DNA]</scope>
    <source>
        <strain evidence="2 3">NBRC 12865</strain>
    </source>
</reference>
<protein>
    <recommendedName>
        <fullName evidence="4">Tetratricopeptide repeat protein</fullName>
    </recommendedName>
</protein>
<comment type="caution">
    <text evidence="2">The sequence shown here is derived from an EMBL/GenBank/DDBJ whole genome shotgun (WGS) entry which is preliminary data.</text>
</comment>
<dbReference type="EMBL" id="BJMN01000002">
    <property type="protein sequence ID" value="GEB54735.1"/>
    <property type="molecule type" value="Genomic_DNA"/>
</dbReference>
<dbReference type="PANTHER" id="PTHR46082">
    <property type="entry name" value="ATP/GTP-BINDING PROTEIN-RELATED"/>
    <property type="match status" value="1"/>
</dbReference>
<dbReference type="Gene3D" id="1.25.40.10">
    <property type="entry name" value="Tetratricopeptide repeat domain"/>
    <property type="match status" value="2"/>
</dbReference>
<dbReference type="PANTHER" id="PTHR46082:SF6">
    <property type="entry name" value="AAA+ ATPASE DOMAIN-CONTAINING PROTEIN-RELATED"/>
    <property type="match status" value="1"/>
</dbReference>
<keyword evidence="3" id="KW-1185">Reference proteome</keyword>
<dbReference type="AlphaFoldDB" id="A0A4Y3RAE9"/>
<evidence type="ECO:0000313" key="3">
    <source>
        <dbReference type="Proteomes" id="UP000315226"/>
    </source>
</evidence>
<feature type="region of interest" description="Disordered" evidence="1">
    <location>
        <begin position="71"/>
        <end position="98"/>
    </location>
</feature>
<dbReference type="InterPro" id="IPR011990">
    <property type="entry name" value="TPR-like_helical_dom_sf"/>
</dbReference>
<evidence type="ECO:0008006" key="4">
    <source>
        <dbReference type="Google" id="ProtNLM"/>
    </source>
</evidence>
<dbReference type="Pfam" id="PF13374">
    <property type="entry name" value="TPR_10"/>
    <property type="match status" value="1"/>
</dbReference>
<sequence>MAAVGVGAFALALAATWTSGPLATGIGAAASAVYALVADLLQPSQRVHAPGGALLRTAAGRVPRFGRLDRPELAGVHPADGPGDRRAPPPYVERDAEPSVRRALEDGGFVLIVGESTAGKTRLAYEVARSRFPRHAFVRPMDRSALAPAVAVARRRRRAVLWLDDLENYLGADGVTAPMVDELLGRRPGRVVILATMRSEEFRRYDAREESRLTGSDRDAWRVQRDVLNAAVKIRLERHWSEAEQLRAAAHREDPRIRLALESGDRFGLAEVVAAGPELLTAWQNAWAPGANPRGAAVVAAAVDCRRSGLRRPVSREWLQDLHRPYLAERGGPDLQPEPFAEAMAWACQAAYATSGLLIGNYSQGYTAFDYVLTASDLPPVPDHLWDALLALVEPADAYDMGLVAHQAGRLPRAAAALERARAGGAAEADFLLAIVTGDRGRPRHAARDLLRVVERRRAALGAAHPETLAAVHQWAFFTGESGEARAASAAFVRLVADATAALGAEHTDTLAARHQQAYFAGEAGEVDTAVRELAALLDVRLRRAEADHPQALAVRRSLIWFSSLRGDLAEAERELRLLLTDAERALGPHNPHTLAIRSTQAAFAAQAGRTEEAIAEFTRLVSERSRLLGHDHPHVTHSRLQRVQGLIAVGRGAEARGELTEILEEARRVLEPGHRHLVLARSLLAPPRHEP</sequence>
<proteinExistence type="predicted"/>
<organism evidence="2 3">
    <name type="scientific">Streptomyces gardneri</name>
    <dbReference type="NCBI Taxonomy" id="66892"/>
    <lineage>
        <taxon>Bacteria</taxon>
        <taxon>Bacillati</taxon>
        <taxon>Actinomycetota</taxon>
        <taxon>Actinomycetes</taxon>
        <taxon>Kitasatosporales</taxon>
        <taxon>Streptomycetaceae</taxon>
        <taxon>Streptomyces</taxon>
    </lineage>
</organism>
<dbReference type="InterPro" id="IPR053137">
    <property type="entry name" value="NLR-like"/>
</dbReference>